<reference evidence="1 2" key="1">
    <citation type="journal article" date="2015" name="Appl. Environ. Microbiol.">
        <title>Nanoarchaeota, Their Sulfolobales Host, and Nanoarchaeota Virus Distribution across Yellowstone National Park Hot Springs.</title>
        <authorList>
            <person name="Munson-McGee J.H."/>
            <person name="Field E.K."/>
            <person name="Bateson M."/>
            <person name="Rooney C."/>
            <person name="Stepanauskas R."/>
            <person name="Young M.J."/>
        </authorList>
    </citation>
    <scope>NUCLEOTIDE SEQUENCE [LARGE SCALE GENOMIC DNA]</scope>
    <source>
        <strain evidence="1">SCGC AB-777_O03</strain>
    </source>
</reference>
<dbReference type="InterPro" id="IPR016031">
    <property type="entry name" value="Trp_RNA-bd_attenuator-like_dom"/>
</dbReference>
<organism evidence="1 2">
    <name type="scientific">Nanobsidianus stetteri</name>
    <dbReference type="NCBI Taxonomy" id="1294122"/>
    <lineage>
        <taxon>Archaea</taxon>
        <taxon>Nanobdellota</taxon>
        <taxon>Candidatus Nanoarchaeia</taxon>
        <taxon>Nanoarchaeales</taxon>
        <taxon>Nanopusillaceae</taxon>
        <taxon>Candidatus Nanobsidianus</taxon>
    </lineage>
</organism>
<evidence type="ECO:0000313" key="2">
    <source>
        <dbReference type="Proteomes" id="UP000245908"/>
    </source>
</evidence>
<dbReference type="InterPro" id="IPR036983">
    <property type="entry name" value="AIM24_sf"/>
</dbReference>
<protein>
    <submittedName>
        <fullName evidence="1">TIGR00266 family protein</fullName>
    </submittedName>
</protein>
<name>A0A2T9WTD4_NANST</name>
<proteinExistence type="predicted"/>
<evidence type="ECO:0000313" key="1">
    <source>
        <dbReference type="EMBL" id="PVU71103.1"/>
    </source>
</evidence>
<dbReference type="SUPFAM" id="SSF51219">
    <property type="entry name" value="TRAP-like"/>
    <property type="match status" value="1"/>
</dbReference>
<gene>
    <name evidence="1" type="ORF">DDW05_01755</name>
</gene>
<comment type="caution">
    <text evidence="1">The sequence shown here is derived from an EMBL/GenBank/DDBJ whole genome shotgun (WGS) entry which is preliminary data.</text>
</comment>
<dbReference type="NCBIfam" id="TIGR00266">
    <property type="entry name" value="TIGR00266 family protein"/>
    <property type="match status" value="1"/>
</dbReference>
<dbReference type="EMBL" id="QEFH01000011">
    <property type="protein sequence ID" value="PVU71103.1"/>
    <property type="molecule type" value="Genomic_DNA"/>
</dbReference>
<dbReference type="InterPro" id="IPR002838">
    <property type="entry name" value="AIM24"/>
</dbReference>
<dbReference type="Pfam" id="PF01987">
    <property type="entry name" value="AIM24"/>
    <property type="match status" value="1"/>
</dbReference>
<dbReference type="PANTHER" id="PTHR43657:SF1">
    <property type="entry name" value="ALTERED INHERITANCE OF MITOCHONDRIA PROTEIN 24, MITOCHONDRIAL"/>
    <property type="match status" value="1"/>
</dbReference>
<dbReference type="Proteomes" id="UP000245908">
    <property type="component" value="Unassembled WGS sequence"/>
</dbReference>
<dbReference type="AlphaFoldDB" id="A0A2T9WTD4"/>
<sequence>MEYRIEGNSIQHIMINLNPGESVYVNPGHLIWKSSTVNVDAVVQGGIISGISRILTGSSFFVLKLTGPGIVDLTGYVPGKVVEINLNNFEIFVEYRGFLAAESSVKYESTLTKLGFGILAGEGLLMAKFSGIGKLFLHAPGDILQLNLNPGQSIDVEAGHVLAYTAGTNVSFKRVGGIKAMFLGGEGLFFAHLEGPGVVWIRTLSRLQLVEGLMPELSQYR</sequence>
<dbReference type="PANTHER" id="PTHR43657">
    <property type="entry name" value="TRYPTOPHAN RNA-BINDING ATTENUATOR PROTEIN-LIKE PROTEIN"/>
    <property type="match status" value="1"/>
</dbReference>
<accession>A0A2T9WTD4</accession>
<dbReference type="Gene3D" id="3.60.160.10">
    <property type="entry name" value="Mitochondrial biogenesis AIM24"/>
    <property type="match status" value="1"/>
</dbReference>